<proteinExistence type="predicted"/>
<keyword evidence="2" id="KW-1185">Reference proteome</keyword>
<accession>A0A1D3TXP8</accession>
<dbReference type="RefSeq" id="WP_091236449.1">
    <property type="nucleotide sequence ID" value="NZ_FMKA01000033.1"/>
</dbReference>
<organism evidence="1 2">
    <name type="scientific">Anaerobium acetethylicum</name>
    <dbReference type="NCBI Taxonomy" id="1619234"/>
    <lineage>
        <taxon>Bacteria</taxon>
        <taxon>Bacillati</taxon>
        <taxon>Bacillota</taxon>
        <taxon>Clostridia</taxon>
        <taxon>Lachnospirales</taxon>
        <taxon>Lachnospiraceae</taxon>
        <taxon>Anaerobium</taxon>
    </lineage>
</organism>
<name>A0A1D3TXP8_9FIRM</name>
<evidence type="ECO:0008006" key="3">
    <source>
        <dbReference type="Google" id="ProtNLM"/>
    </source>
</evidence>
<reference evidence="1 2" key="1">
    <citation type="submission" date="2016-09" db="EMBL/GenBank/DDBJ databases">
        <authorList>
            <person name="Capua I."/>
            <person name="De Benedictis P."/>
            <person name="Joannis T."/>
            <person name="Lombin L.H."/>
            <person name="Cattoli G."/>
        </authorList>
    </citation>
    <scope>NUCLEOTIDE SEQUENCE [LARGE SCALE GENOMIC DNA]</scope>
    <source>
        <strain evidence="1 2">GluBS11</strain>
    </source>
</reference>
<protein>
    <recommendedName>
        <fullName evidence="3">Helicase/UvrB N-terminal domain-containing protein</fullName>
    </recommendedName>
</protein>
<evidence type="ECO:0000313" key="2">
    <source>
        <dbReference type="Proteomes" id="UP000199315"/>
    </source>
</evidence>
<dbReference type="EMBL" id="FMKA01000033">
    <property type="protein sequence ID" value="SCP99160.1"/>
    <property type="molecule type" value="Genomic_DNA"/>
</dbReference>
<evidence type="ECO:0000313" key="1">
    <source>
        <dbReference type="EMBL" id="SCP99160.1"/>
    </source>
</evidence>
<dbReference type="STRING" id="1619234.SAMN05421730_103324"/>
<dbReference type="OrthoDB" id="6372157at2"/>
<sequence length="1165" mass="135143">MKETIDRFIRSTTERNGLLLADLPTGYGKTYRAARSIHEYIRDTESLQKVFFITTLIKNLPIDELKKAYKDAGDSEGYDRDVLVIRSNFDCVRKSLLGLNVPEQHQTEAYWRLREKLETLERLEKRGGEFSVLKGEIAKEIQQKLEPDFRTDIKRIIKKELPNRSNERREAIRGQKNYRWIGELYPAVFTSDYKVYLMTVDKFLVKNSTLVEPSYEFIQHSISDNAIIFIDEFDATKETIQKSIIQKAINSQQDYISLFKQLHDAMLLRECPDNLQRPYQEYMRNHKSAYGYEDLQKEAESIYKEFHLKHSYKTVSGDIDRRQNFLFNDGSYHTMLRNNRTHIRVTPNEEARQVSIHFEGKDEYDRNKSGQDIIIHQLIRSINGFLNRFRLMVFGWSSVYADCVNRSREETEDLFSAENAMRTICRHFELSEGQAELLMGGLNWSGGVQKEEGESVPDLSFYANGFRYFEFTDSDSHLTQTAFNYIQILDTPEKILLYLCRKSKVVGISATATLPTVIANYDTGYLSDMLKDRYVQAENEVYENIRQELDQQWMAYSEGRISVRVEIIDHNLDHLLLEERLKDVASDRDFVKGFASKIQAKVGDNEYLWKRYCSIIKAMREFVARDDIQSFLCLNMVLPKSGGNSPAFDRDLLEEAMDDLLEIHGKAKGLSASSCIVVLKGENFAAERDEVLDRLGRGEKIFIFSSYKTIGAGQNLQYDAVDVSRFVKTGVAKGSDDSRIWMKDMDALFLGDITNISVNTYDAENFGKEELARFLFQAEYLYQNDEISHSILNRLIRLGFRAYAGNREGDSVAAKKLSDAKSIRRQATRDIMQAVGRICRTFLKNPVVYIYTVESVMTKVEFDCLEGQLLCPEMKALVDAKRQFGYRQREEDERVLNRAERISTRGKELIMKMLSRDWTEESMLLWKRLRETVLAKPTATPEESRQNEIIEKLYVTGGEAHKAYLYAQKGDFSDVVIEFENDRHVFAAGIRCEGKIVSCVSEDDARLQDILRYPGMQRHFWEKGWATSFMPEEFILSPVLFHNIYKGALGEAAGRYILQRELGMELHEIEDPSSFEFFDYQINEGVYLDFKHWKQQYMVDREKTREEIRRKLDIIGGQRVYIINILAVDSFVPHNDGRIVEIPCLLNTDGTANEKALRLLKGECI</sequence>
<dbReference type="Proteomes" id="UP000199315">
    <property type="component" value="Unassembled WGS sequence"/>
</dbReference>
<dbReference type="AlphaFoldDB" id="A0A1D3TXP8"/>
<gene>
    <name evidence="1" type="ORF">SAMN05421730_103324</name>
</gene>